<dbReference type="SUPFAM" id="SSF53474">
    <property type="entry name" value="alpha/beta-Hydrolases"/>
    <property type="match status" value="1"/>
</dbReference>
<dbReference type="InterPro" id="IPR000073">
    <property type="entry name" value="AB_hydrolase_1"/>
</dbReference>
<protein>
    <submittedName>
        <fullName evidence="2">Pimeloyl-ACP methyl ester carboxylesterase</fullName>
    </submittedName>
</protein>
<evidence type="ECO:0000313" key="3">
    <source>
        <dbReference type="Proteomes" id="UP000184076"/>
    </source>
</evidence>
<keyword evidence="3" id="KW-1185">Reference proteome</keyword>
<dbReference type="InterPro" id="IPR029058">
    <property type="entry name" value="AB_hydrolase_fold"/>
</dbReference>
<evidence type="ECO:0000259" key="1">
    <source>
        <dbReference type="Pfam" id="PF00561"/>
    </source>
</evidence>
<dbReference type="Proteomes" id="UP000184076">
    <property type="component" value="Unassembled WGS sequence"/>
</dbReference>
<accession>A0A1M5BG71</accession>
<dbReference type="EMBL" id="FQVB01000017">
    <property type="protein sequence ID" value="SHF41448.1"/>
    <property type="molecule type" value="Genomic_DNA"/>
</dbReference>
<dbReference type="RefSeq" id="WP_073038781.1">
    <property type="nucleotide sequence ID" value="NZ_FQVB01000017.1"/>
</dbReference>
<dbReference type="OrthoDB" id="9785408at2"/>
<organism evidence="2 3">
    <name type="scientific">Desulfacinum infernum DSM 9756</name>
    <dbReference type="NCBI Taxonomy" id="1121391"/>
    <lineage>
        <taxon>Bacteria</taxon>
        <taxon>Pseudomonadati</taxon>
        <taxon>Thermodesulfobacteriota</taxon>
        <taxon>Syntrophobacteria</taxon>
        <taxon>Syntrophobacterales</taxon>
        <taxon>Syntrophobacteraceae</taxon>
        <taxon>Desulfacinum</taxon>
    </lineage>
</organism>
<sequence>MAYCPTDSVEIYYEVHGSGPPLLLVSGLGGGTWSWYGQIPYFSRRYTTIVFDNRGAGRSSMPPGPYTMSDFASDTLALMDHLGIERCFLAGLSMGGMIAQETVLRAPGRFQALALGCTHCGGDVRISPDPEVIARFTENEGLSQEEIIGKNLPFFFSRRAMEEDPEAVEAYRKAQMSVPLQPPEAFHAQLAAIQTFDCCDRLGSLSVPTLVVTGTEDVLVPPGNAHILARRIPGAVLVELEGAGHALHAECRDELNRLLDDFFSGRPIHMGENRE</sequence>
<gene>
    <name evidence="2" type="ORF">SAMN02745206_01932</name>
</gene>
<dbReference type="PANTHER" id="PTHR43433:SF5">
    <property type="entry name" value="AB HYDROLASE-1 DOMAIN-CONTAINING PROTEIN"/>
    <property type="match status" value="1"/>
</dbReference>
<dbReference type="InterPro" id="IPR050471">
    <property type="entry name" value="AB_hydrolase"/>
</dbReference>
<name>A0A1M5BG71_9BACT</name>
<dbReference type="AlphaFoldDB" id="A0A1M5BG71"/>
<proteinExistence type="predicted"/>
<dbReference type="Gene3D" id="3.40.50.1820">
    <property type="entry name" value="alpha/beta hydrolase"/>
    <property type="match status" value="1"/>
</dbReference>
<dbReference type="STRING" id="1121391.SAMN02745206_01932"/>
<dbReference type="PRINTS" id="PR00111">
    <property type="entry name" value="ABHYDROLASE"/>
</dbReference>
<evidence type="ECO:0000313" key="2">
    <source>
        <dbReference type="EMBL" id="SHF41448.1"/>
    </source>
</evidence>
<dbReference type="PANTHER" id="PTHR43433">
    <property type="entry name" value="HYDROLASE, ALPHA/BETA FOLD FAMILY PROTEIN"/>
    <property type="match status" value="1"/>
</dbReference>
<feature type="domain" description="AB hydrolase-1" evidence="1">
    <location>
        <begin position="20"/>
        <end position="248"/>
    </location>
</feature>
<dbReference type="Pfam" id="PF00561">
    <property type="entry name" value="Abhydrolase_1"/>
    <property type="match status" value="1"/>
</dbReference>
<reference evidence="3" key="1">
    <citation type="submission" date="2016-11" db="EMBL/GenBank/DDBJ databases">
        <authorList>
            <person name="Varghese N."/>
            <person name="Submissions S."/>
        </authorList>
    </citation>
    <scope>NUCLEOTIDE SEQUENCE [LARGE SCALE GENOMIC DNA]</scope>
    <source>
        <strain evidence="3">DSM 9756</strain>
    </source>
</reference>